<evidence type="ECO:0000313" key="3">
    <source>
        <dbReference type="Proteomes" id="UP001230220"/>
    </source>
</evidence>
<sequence>MEKIRIRKSNYTIPLYIVIVSVQYYIYKKGLGNYMNDIEIILISSLIGAALSLIVSVYIMKREVRFEMRWTIYNTLINELHEARKIVERYSNELSDILSDVSRIDEEAEIVSLNLDFRKLQEIVNDFLWIRNHFLLYSKMYQAKEASRLINKIKSVFSKGMKTKNTTSFLLECNERFHEDHLYLNEVLQNFYTIKSECKGMDNYDPIIKKKLIDNVRTFTWRNIKIKELDEMAIYQSLAKEFKSVI</sequence>
<protein>
    <submittedName>
        <fullName evidence="2">Uncharacterized protein</fullName>
    </submittedName>
</protein>
<feature type="transmembrane region" description="Helical" evidence="1">
    <location>
        <begin position="38"/>
        <end position="60"/>
    </location>
</feature>
<name>A0ABU0E6X4_9FIRM</name>
<feature type="transmembrane region" description="Helical" evidence="1">
    <location>
        <begin position="9"/>
        <end position="26"/>
    </location>
</feature>
<gene>
    <name evidence="2" type="ORF">J2S15_003220</name>
</gene>
<accession>A0ABU0E6X4</accession>
<reference evidence="2 3" key="1">
    <citation type="submission" date="2023-07" db="EMBL/GenBank/DDBJ databases">
        <title>Genomic Encyclopedia of Type Strains, Phase IV (KMG-IV): sequencing the most valuable type-strain genomes for metagenomic binning, comparative biology and taxonomic classification.</title>
        <authorList>
            <person name="Goeker M."/>
        </authorList>
    </citation>
    <scope>NUCLEOTIDE SEQUENCE [LARGE SCALE GENOMIC DNA]</scope>
    <source>
        <strain evidence="2 3">DSM 16784</strain>
    </source>
</reference>
<proteinExistence type="predicted"/>
<keyword evidence="1" id="KW-0472">Membrane</keyword>
<comment type="caution">
    <text evidence="2">The sequence shown here is derived from an EMBL/GenBank/DDBJ whole genome shotgun (WGS) entry which is preliminary data.</text>
</comment>
<evidence type="ECO:0000313" key="2">
    <source>
        <dbReference type="EMBL" id="MDQ0362466.1"/>
    </source>
</evidence>
<keyword evidence="1" id="KW-1133">Transmembrane helix</keyword>
<dbReference type="Proteomes" id="UP001230220">
    <property type="component" value="Unassembled WGS sequence"/>
</dbReference>
<dbReference type="EMBL" id="JAUSUR010000007">
    <property type="protein sequence ID" value="MDQ0362466.1"/>
    <property type="molecule type" value="Genomic_DNA"/>
</dbReference>
<keyword evidence="3" id="KW-1185">Reference proteome</keyword>
<keyword evidence="1" id="KW-0812">Transmembrane</keyword>
<dbReference type="RefSeq" id="WP_307410114.1">
    <property type="nucleotide sequence ID" value="NZ_JAUSUR010000007.1"/>
</dbReference>
<evidence type="ECO:0000256" key="1">
    <source>
        <dbReference type="SAM" id="Phobius"/>
    </source>
</evidence>
<organism evidence="2 3">
    <name type="scientific">Breznakia pachnodae</name>
    <dbReference type="NCBI Taxonomy" id="265178"/>
    <lineage>
        <taxon>Bacteria</taxon>
        <taxon>Bacillati</taxon>
        <taxon>Bacillota</taxon>
        <taxon>Erysipelotrichia</taxon>
        <taxon>Erysipelotrichales</taxon>
        <taxon>Erysipelotrichaceae</taxon>
        <taxon>Breznakia</taxon>
    </lineage>
</organism>